<evidence type="ECO:0000313" key="1">
    <source>
        <dbReference type="EMBL" id="KAJ5186748.1"/>
    </source>
</evidence>
<dbReference type="OrthoDB" id="9976870at2759"/>
<keyword evidence="2" id="KW-1185">Reference proteome</keyword>
<dbReference type="EMBL" id="JAPQKQ010000008">
    <property type="protein sequence ID" value="KAJ5186748.1"/>
    <property type="molecule type" value="Genomic_DNA"/>
</dbReference>
<organism evidence="1 2">
    <name type="scientific">Penicillium cf. viridicatum</name>
    <dbReference type="NCBI Taxonomy" id="2972119"/>
    <lineage>
        <taxon>Eukaryota</taxon>
        <taxon>Fungi</taxon>
        <taxon>Dikarya</taxon>
        <taxon>Ascomycota</taxon>
        <taxon>Pezizomycotina</taxon>
        <taxon>Eurotiomycetes</taxon>
        <taxon>Eurotiomycetidae</taxon>
        <taxon>Eurotiales</taxon>
        <taxon>Aspergillaceae</taxon>
        <taxon>Penicillium</taxon>
    </lineage>
</organism>
<reference evidence="1" key="2">
    <citation type="journal article" date="2023" name="IMA Fungus">
        <title>Comparative genomic study of the Penicillium genus elucidates a diverse pangenome and 15 lateral gene transfer events.</title>
        <authorList>
            <person name="Petersen C."/>
            <person name="Sorensen T."/>
            <person name="Nielsen M.R."/>
            <person name="Sondergaard T.E."/>
            <person name="Sorensen J.L."/>
            <person name="Fitzpatrick D.A."/>
            <person name="Frisvad J.C."/>
            <person name="Nielsen K.L."/>
        </authorList>
    </citation>
    <scope>NUCLEOTIDE SEQUENCE</scope>
    <source>
        <strain evidence="1">IBT 20477</strain>
    </source>
</reference>
<dbReference type="Proteomes" id="UP001150942">
    <property type="component" value="Unassembled WGS sequence"/>
</dbReference>
<reference evidence="1" key="1">
    <citation type="submission" date="2022-11" db="EMBL/GenBank/DDBJ databases">
        <authorList>
            <person name="Petersen C."/>
        </authorList>
    </citation>
    <scope>NUCLEOTIDE SEQUENCE</scope>
    <source>
        <strain evidence="1">IBT 20477</strain>
    </source>
</reference>
<accession>A0A9W9IX79</accession>
<comment type="caution">
    <text evidence="1">The sequence shown here is derived from an EMBL/GenBank/DDBJ whole genome shotgun (WGS) entry which is preliminary data.</text>
</comment>
<name>A0A9W9IX79_9EURO</name>
<dbReference type="AlphaFoldDB" id="A0A9W9IX79"/>
<sequence length="159" mass="18082">MDSLQISYFHSWSGSAHHFEGDISVRNLPRSRTTCQVATSIPSRSPKPPSHSQPSQWGFFRVLRENLTIEFNGRVIHWTSSDGQLAVPPYTHHVIYGTSETEMNEVEFVVSASDPAAEEEGTTAMDQNIKYLDTVAKNYDPKRIMQKFQNQAYFVSKEL</sequence>
<protein>
    <submittedName>
        <fullName evidence="1">Uncharacterized protein</fullName>
    </submittedName>
</protein>
<evidence type="ECO:0000313" key="2">
    <source>
        <dbReference type="Proteomes" id="UP001150942"/>
    </source>
</evidence>
<proteinExistence type="predicted"/>
<gene>
    <name evidence="1" type="ORF">N7449_011512</name>
</gene>